<evidence type="ECO:0000313" key="14">
    <source>
        <dbReference type="EMBL" id="NNV55789.1"/>
    </source>
</evidence>
<dbReference type="AlphaFoldDB" id="A0A8J8JUP6"/>
<keyword evidence="3 11" id="KW-1134">Transmembrane beta strand</keyword>
<evidence type="ECO:0000256" key="8">
    <source>
        <dbReference type="ARBA" id="ARBA00023065"/>
    </source>
</evidence>
<proteinExistence type="inferred from homology"/>
<dbReference type="InterPro" id="IPR037066">
    <property type="entry name" value="Plug_dom_sf"/>
</dbReference>
<evidence type="ECO:0000256" key="1">
    <source>
        <dbReference type="ARBA" id="ARBA00004571"/>
    </source>
</evidence>
<dbReference type="Pfam" id="PF13620">
    <property type="entry name" value="CarboxypepD_reg"/>
    <property type="match status" value="1"/>
</dbReference>
<dbReference type="Gene3D" id="2.40.170.20">
    <property type="entry name" value="TonB-dependent receptor, beta-barrel domain"/>
    <property type="match status" value="1"/>
</dbReference>
<dbReference type="Gene3D" id="2.170.130.10">
    <property type="entry name" value="TonB-dependent receptor, plug domain"/>
    <property type="match status" value="1"/>
</dbReference>
<dbReference type="GO" id="GO:0015344">
    <property type="term" value="F:siderophore uptake transmembrane transporter activity"/>
    <property type="evidence" value="ECO:0007669"/>
    <property type="project" value="TreeGrafter"/>
</dbReference>
<dbReference type="InterPro" id="IPR008969">
    <property type="entry name" value="CarboxyPept-like_regulatory"/>
</dbReference>
<keyword evidence="15" id="KW-1185">Reference proteome</keyword>
<comment type="caution">
    <text evidence="14">The sequence shown here is derived from an EMBL/GenBank/DDBJ whole genome shotgun (WGS) entry which is preliminary data.</text>
</comment>
<comment type="subcellular location">
    <subcellularLocation>
        <location evidence="1 11">Cell outer membrane</location>
        <topology evidence="1 11">Multi-pass membrane protein</topology>
    </subcellularLocation>
</comment>
<comment type="similarity">
    <text evidence="11">Belongs to the TonB-dependent receptor family.</text>
</comment>
<dbReference type="Gene3D" id="2.60.40.1120">
    <property type="entry name" value="Carboxypeptidase-like, regulatory domain"/>
    <property type="match status" value="1"/>
</dbReference>
<feature type="chain" id="PRO_5035270742" evidence="12">
    <location>
        <begin position="20"/>
        <end position="794"/>
    </location>
</feature>
<keyword evidence="7" id="KW-0408">Iron</keyword>
<evidence type="ECO:0000313" key="15">
    <source>
        <dbReference type="Proteomes" id="UP000598971"/>
    </source>
</evidence>
<evidence type="ECO:0000256" key="12">
    <source>
        <dbReference type="SAM" id="SignalP"/>
    </source>
</evidence>
<evidence type="ECO:0000256" key="9">
    <source>
        <dbReference type="ARBA" id="ARBA00023136"/>
    </source>
</evidence>
<dbReference type="InterPro" id="IPR036942">
    <property type="entry name" value="Beta-barrel_TonB_sf"/>
</dbReference>
<keyword evidence="6 12" id="KW-0732">Signal</keyword>
<dbReference type="InterPro" id="IPR039426">
    <property type="entry name" value="TonB-dep_rcpt-like"/>
</dbReference>
<keyword evidence="9 11" id="KW-0472">Membrane</keyword>
<evidence type="ECO:0000256" key="6">
    <source>
        <dbReference type="ARBA" id="ARBA00022729"/>
    </source>
</evidence>
<dbReference type="RefSeq" id="WP_171607719.1">
    <property type="nucleotide sequence ID" value="NZ_WHPF01000006.1"/>
</dbReference>
<accession>A0A8J8JUP6</accession>
<feature type="domain" description="TonB-dependent receptor plug" evidence="13">
    <location>
        <begin position="119"/>
        <end position="226"/>
    </location>
</feature>
<evidence type="ECO:0000256" key="2">
    <source>
        <dbReference type="ARBA" id="ARBA00022448"/>
    </source>
</evidence>
<feature type="signal peptide" evidence="12">
    <location>
        <begin position="1"/>
        <end position="19"/>
    </location>
</feature>
<keyword evidence="5 11" id="KW-0812">Transmembrane</keyword>
<evidence type="ECO:0000256" key="5">
    <source>
        <dbReference type="ARBA" id="ARBA00022692"/>
    </source>
</evidence>
<keyword evidence="8" id="KW-0406">Ion transport</keyword>
<dbReference type="EMBL" id="WHPF01000006">
    <property type="protein sequence ID" value="NNV55789.1"/>
    <property type="molecule type" value="Genomic_DNA"/>
</dbReference>
<dbReference type="Pfam" id="PF07715">
    <property type="entry name" value="Plug"/>
    <property type="match status" value="1"/>
</dbReference>
<gene>
    <name evidence="14" type="ORF">GD597_09985</name>
</gene>
<organism evidence="14 15">
    <name type="scientific">Limnovirga soli</name>
    <dbReference type="NCBI Taxonomy" id="2656915"/>
    <lineage>
        <taxon>Bacteria</taxon>
        <taxon>Pseudomonadati</taxon>
        <taxon>Bacteroidota</taxon>
        <taxon>Chitinophagia</taxon>
        <taxon>Chitinophagales</taxon>
        <taxon>Chitinophagaceae</taxon>
        <taxon>Limnovirga</taxon>
    </lineage>
</organism>
<dbReference type="SUPFAM" id="SSF49464">
    <property type="entry name" value="Carboxypeptidase regulatory domain-like"/>
    <property type="match status" value="1"/>
</dbReference>
<dbReference type="PROSITE" id="PS52016">
    <property type="entry name" value="TONB_DEPENDENT_REC_3"/>
    <property type="match status" value="1"/>
</dbReference>
<dbReference type="Proteomes" id="UP000598971">
    <property type="component" value="Unassembled WGS sequence"/>
</dbReference>
<evidence type="ECO:0000256" key="7">
    <source>
        <dbReference type="ARBA" id="ARBA00023004"/>
    </source>
</evidence>
<evidence type="ECO:0000256" key="3">
    <source>
        <dbReference type="ARBA" id="ARBA00022452"/>
    </source>
</evidence>
<keyword evidence="10 11" id="KW-0998">Cell outer membrane</keyword>
<dbReference type="InterPro" id="IPR012910">
    <property type="entry name" value="Plug_dom"/>
</dbReference>
<evidence type="ECO:0000256" key="4">
    <source>
        <dbReference type="ARBA" id="ARBA00022496"/>
    </source>
</evidence>
<protein>
    <submittedName>
        <fullName evidence="14">TonB-dependent receptor</fullName>
    </submittedName>
</protein>
<evidence type="ECO:0000259" key="13">
    <source>
        <dbReference type="Pfam" id="PF07715"/>
    </source>
</evidence>
<sequence>MKKLLGTMAAILMAATVFAQVTITGTVLNEQQQPLDGATVTLQVNGKKQNSIATGKDGHFEFTNILTGANCIVQVQYIGLAAKEQSFTATANTNFQLVLSASPFLLEPLEVKSIRASDKAPFTKTDITKQQLAKLNTGQDIPFLLNQTPSVVVNSDAGNGIGYTGIRIRGTDATRINVTLNGIPYNDAESHSTYFVDLPDFASSVNSIQVQRGVGTSTNGSGAFGATINMSTNEFNELPYAESNNGAGSFNTFKNTIKVGSGLLNNHFTIDARVSRITSDGYVDRAASNLHSFYFSPAYTSKNTSIRLNVFSGKEKTYQSWYGLPEALLTTNRTYNAAGTEKAGEPYNNQTDNYQQDHYQLFFNQVLNNRLKLNIASFLTRGKGYYEEYKAEQDFAKYGLGNYVINNDTLTATDLVRQRWLSNYFYGQTFSLQYKHLVDEITFGGSWSTYEGKHYGQIIWANAGIPKDYEYYRYPATKTDVNFYAKWLRQLSTQWNVFGDLQYRRVVHDMQGFEGNADLAIKRSFNFFNPKAGISYYKNGWHLYASYALAHREPNRDDFQAALSEQPKFETLHDVELGIDKKTATYNWAATFYFMNYNNQLVLTGKINDVGSYTRINVPSSYRTGIELQGGVVFAKWINATANLTLSSNKIKAFNEYIDNYDEDYIQKTVAHSNTNIAFAPAVIGGAALNITPCKNAEISVMGKYVGRQYMDNTQNSARQLNSYLVQDIRCVYSLKNIVFKQWDFIVQVNNLFNKMYAPNGYTYPYYYGGQLINDNYYYPMAGTNFMATVNIKF</sequence>
<keyword evidence="2 11" id="KW-0813">Transport</keyword>
<keyword evidence="14" id="KW-0675">Receptor</keyword>
<dbReference type="GO" id="GO:0009279">
    <property type="term" value="C:cell outer membrane"/>
    <property type="evidence" value="ECO:0007669"/>
    <property type="project" value="UniProtKB-SubCell"/>
</dbReference>
<keyword evidence="4" id="KW-0410">Iron transport</keyword>
<dbReference type="SUPFAM" id="SSF56935">
    <property type="entry name" value="Porins"/>
    <property type="match status" value="1"/>
</dbReference>
<dbReference type="PANTHER" id="PTHR32552">
    <property type="entry name" value="FERRICHROME IRON RECEPTOR-RELATED"/>
    <property type="match status" value="1"/>
</dbReference>
<evidence type="ECO:0000256" key="10">
    <source>
        <dbReference type="ARBA" id="ARBA00023237"/>
    </source>
</evidence>
<name>A0A8J8JUP6_9BACT</name>
<evidence type="ECO:0000256" key="11">
    <source>
        <dbReference type="PROSITE-ProRule" id="PRU01360"/>
    </source>
</evidence>
<dbReference type="PANTHER" id="PTHR32552:SF68">
    <property type="entry name" value="FERRICHROME OUTER MEMBRANE TRANSPORTER_PHAGE RECEPTOR"/>
    <property type="match status" value="1"/>
</dbReference>
<reference evidence="14" key="1">
    <citation type="submission" date="2019-10" db="EMBL/GenBank/DDBJ databases">
        <title>Draft genome sequence of Panacibacter sp. KCS-6.</title>
        <authorList>
            <person name="Yim K.J."/>
        </authorList>
    </citation>
    <scope>NUCLEOTIDE SEQUENCE</scope>
    <source>
        <strain evidence="14">KCS-6</strain>
    </source>
</reference>